<evidence type="ECO:0000256" key="1">
    <source>
        <dbReference type="ARBA" id="ARBA00004141"/>
    </source>
</evidence>
<keyword evidence="3 6" id="KW-1133">Transmembrane helix</keyword>
<dbReference type="GeneID" id="87812680"/>
<dbReference type="Gene3D" id="1.20.1250.20">
    <property type="entry name" value="MFS general substrate transporter like domains"/>
    <property type="match status" value="1"/>
</dbReference>
<feature type="transmembrane region" description="Helical" evidence="6">
    <location>
        <begin position="429"/>
        <end position="455"/>
    </location>
</feature>
<sequence>MSAPDPSSLPIPGTLVLVDIDGRASGAHAGKTSDVILHPTPSSDANDPLNWSTARKQVAFGMLMVYCITAGFAACSIYSVLVPLSDATGIALGDLNAGTGYMFLLLGWGGILTQPFAQTFGKRPTFIISQLGHLAIIVWQGYINGPGDWYANKIIQGFLTSPIEMLVEISISDLFFAHERGFYMGLYSMALFGGNFLAPVWAGFVNDALGYRWVFWISAIQLAAGTLVLILFMEETNYNRGTTEISENHGDAASTSSNSEEKSSDKDAPALTTTHDVTASDERQLTGTPYGFVRRMAMFNDRWTTMKVFYTQMYRPILFLRYPVVFWSGVLYGSSLIWYNVLNATASLIFTDVYHFRASMVGLTYLGPTLGAVLAAGYAGYAADKFLLWDARRKHGVREPEDRLWLLGLNALILPVGLILWGVGAAKHIHWFGLVVGGCLTAFTSASGGAFALNYVLDSYKDLGGEVVLSVILVRNTMSFAVSYGITPWVVNMGYQNSFIVAALVGMVVYLSFLPVIKWGKGWRKASRASYWAYVRSSVMGH</sequence>
<dbReference type="PANTHER" id="PTHR23502">
    <property type="entry name" value="MAJOR FACILITATOR SUPERFAMILY"/>
    <property type="match status" value="1"/>
</dbReference>
<dbReference type="EMBL" id="CP086720">
    <property type="protein sequence ID" value="WOO86031.1"/>
    <property type="molecule type" value="Genomic_DNA"/>
</dbReference>
<dbReference type="InterPro" id="IPR011701">
    <property type="entry name" value="MFS"/>
</dbReference>
<dbReference type="Pfam" id="PF07690">
    <property type="entry name" value="MFS_1"/>
    <property type="match status" value="1"/>
</dbReference>
<feature type="transmembrane region" description="Helical" evidence="6">
    <location>
        <begin position="319"/>
        <end position="342"/>
    </location>
</feature>
<dbReference type="AlphaFoldDB" id="A0AAF0YFR2"/>
<feature type="transmembrane region" description="Helical" evidence="6">
    <location>
        <begin position="498"/>
        <end position="517"/>
    </location>
</feature>
<evidence type="ECO:0000256" key="2">
    <source>
        <dbReference type="ARBA" id="ARBA00022692"/>
    </source>
</evidence>
<feature type="transmembrane region" description="Helical" evidence="6">
    <location>
        <begin position="467"/>
        <end position="486"/>
    </location>
</feature>
<dbReference type="RefSeq" id="XP_062632057.1">
    <property type="nucleotide sequence ID" value="XM_062776073.1"/>
</dbReference>
<feature type="transmembrane region" description="Helical" evidence="6">
    <location>
        <begin position="213"/>
        <end position="232"/>
    </location>
</feature>
<dbReference type="PANTHER" id="PTHR23502:SF30">
    <property type="entry name" value="TRANSPORTER, PUTATIVE (AFU_ORTHOLOGUE AFUA_8G04702)-RELATED"/>
    <property type="match status" value="1"/>
</dbReference>
<keyword evidence="4 6" id="KW-0472">Membrane</keyword>
<feature type="transmembrane region" description="Helical" evidence="6">
    <location>
        <begin position="362"/>
        <end position="383"/>
    </location>
</feature>
<reference evidence="7" key="1">
    <citation type="submission" date="2023-10" db="EMBL/GenBank/DDBJ databases">
        <authorList>
            <person name="Noh H."/>
        </authorList>
    </citation>
    <scope>NUCLEOTIDE SEQUENCE</scope>
    <source>
        <strain evidence="7">DUCC4014</strain>
    </source>
</reference>
<organism evidence="7 8">
    <name type="scientific">Vanrija pseudolonga</name>
    <dbReference type="NCBI Taxonomy" id="143232"/>
    <lineage>
        <taxon>Eukaryota</taxon>
        <taxon>Fungi</taxon>
        <taxon>Dikarya</taxon>
        <taxon>Basidiomycota</taxon>
        <taxon>Agaricomycotina</taxon>
        <taxon>Tremellomycetes</taxon>
        <taxon>Trichosporonales</taxon>
        <taxon>Trichosporonaceae</taxon>
        <taxon>Vanrija</taxon>
    </lineage>
</organism>
<feature type="transmembrane region" description="Helical" evidence="6">
    <location>
        <begin position="404"/>
        <end position="423"/>
    </location>
</feature>
<dbReference type="EMBL" id="CP086720">
    <property type="protein sequence ID" value="WOO86030.1"/>
    <property type="molecule type" value="Genomic_DNA"/>
</dbReference>
<evidence type="ECO:0000256" key="6">
    <source>
        <dbReference type="SAM" id="Phobius"/>
    </source>
</evidence>
<keyword evidence="2 6" id="KW-0812">Transmembrane</keyword>
<comment type="subcellular location">
    <subcellularLocation>
        <location evidence="1">Membrane</location>
        <topology evidence="1">Multi-pass membrane protein</topology>
    </subcellularLocation>
</comment>
<proteinExistence type="predicted"/>
<evidence type="ECO:0000313" key="7">
    <source>
        <dbReference type="EMBL" id="WOO86030.1"/>
    </source>
</evidence>
<evidence type="ECO:0000256" key="3">
    <source>
        <dbReference type="ARBA" id="ARBA00022989"/>
    </source>
</evidence>
<dbReference type="InterPro" id="IPR036259">
    <property type="entry name" value="MFS_trans_sf"/>
</dbReference>
<feature type="transmembrane region" description="Helical" evidence="6">
    <location>
        <begin position="124"/>
        <end position="142"/>
    </location>
</feature>
<gene>
    <name evidence="7" type="primary">SPBC1271.10c_6</name>
    <name evidence="7" type="ORF">LOC62_07G009519</name>
</gene>
<protein>
    <submittedName>
        <fullName evidence="7">Purtative MFS-type transporterc</fullName>
    </submittedName>
</protein>
<feature type="compositionally biased region" description="Basic and acidic residues" evidence="5">
    <location>
        <begin position="259"/>
        <end position="268"/>
    </location>
</feature>
<feature type="transmembrane region" description="Helical" evidence="6">
    <location>
        <begin position="58"/>
        <end position="81"/>
    </location>
</feature>
<dbReference type="GO" id="GO:0005886">
    <property type="term" value="C:plasma membrane"/>
    <property type="evidence" value="ECO:0007669"/>
    <property type="project" value="TreeGrafter"/>
</dbReference>
<evidence type="ECO:0000256" key="4">
    <source>
        <dbReference type="ARBA" id="ARBA00023136"/>
    </source>
</evidence>
<name>A0AAF0YFR2_9TREE</name>
<dbReference type="Proteomes" id="UP000827549">
    <property type="component" value="Chromosome 7"/>
</dbReference>
<dbReference type="SUPFAM" id="SSF103473">
    <property type="entry name" value="MFS general substrate transporter"/>
    <property type="match status" value="1"/>
</dbReference>
<accession>A0AAF0YFR2</accession>
<dbReference type="RefSeq" id="XP_062632056.1">
    <property type="nucleotide sequence ID" value="XM_062776072.1"/>
</dbReference>
<feature type="transmembrane region" description="Helical" evidence="6">
    <location>
        <begin position="182"/>
        <end position="201"/>
    </location>
</feature>
<feature type="region of interest" description="Disordered" evidence="5">
    <location>
        <begin position="243"/>
        <end position="269"/>
    </location>
</feature>
<evidence type="ECO:0000313" key="8">
    <source>
        <dbReference type="Proteomes" id="UP000827549"/>
    </source>
</evidence>
<evidence type="ECO:0000256" key="5">
    <source>
        <dbReference type="SAM" id="MobiDB-lite"/>
    </source>
</evidence>
<dbReference type="GO" id="GO:0022857">
    <property type="term" value="F:transmembrane transporter activity"/>
    <property type="evidence" value="ECO:0007669"/>
    <property type="project" value="InterPro"/>
</dbReference>
<keyword evidence="8" id="KW-1185">Reference proteome</keyword>